<accession>A0ABW0GUV4</accession>
<protein>
    <submittedName>
        <fullName evidence="2">Asp23/Gls24 family envelope stress response protein</fullName>
    </submittedName>
</protein>
<evidence type="ECO:0000313" key="3">
    <source>
        <dbReference type="Proteomes" id="UP001596122"/>
    </source>
</evidence>
<keyword evidence="3" id="KW-1185">Reference proteome</keyword>
<reference evidence="3" key="1">
    <citation type="journal article" date="2019" name="Int. J. Syst. Evol. Microbiol.">
        <title>The Global Catalogue of Microorganisms (GCM) 10K type strain sequencing project: providing services to taxonomists for standard genome sequencing and annotation.</title>
        <authorList>
            <consortium name="The Broad Institute Genomics Platform"/>
            <consortium name="The Broad Institute Genome Sequencing Center for Infectious Disease"/>
            <person name="Wu L."/>
            <person name="Ma J."/>
        </authorList>
    </citation>
    <scope>NUCLEOTIDE SEQUENCE [LARGE SCALE GENOMIC DNA]</scope>
    <source>
        <strain evidence="3">CCUG 43114</strain>
    </source>
</reference>
<dbReference type="EMBL" id="JBHSLD010000028">
    <property type="protein sequence ID" value="MFC5382681.1"/>
    <property type="molecule type" value="Genomic_DNA"/>
</dbReference>
<comment type="similarity">
    <text evidence="1">Belongs to the asp23 family.</text>
</comment>
<dbReference type="InterPro" id="IPR005531">
    <property type="entry name" value="Asp23"/>
</dbReference>
<proteinExistence type="inferred from homology"/>
<evidence type="ECO:0000256" key="1">
    <source>
        <dbReference type="ARBA" id="ARBA00005721"/>
    </source>
</evidence>
<dbReference type="PANTHER" id="PTHR34297">
    <property type="entry name" value="HYPOTHETICAL CYTOSOLIC PROTEIN-RELATED"/>
    <property type="match status" value="1"/>
</dbReference>
<dbReference type="PANTHER" id="PTHR34297:SF3">
    <property type="entry name" value="ALKALINE SHOCK PROTEIN 23"/>
    <property type="match status" value="1"/>
</dbReference>
<sequence length="118" mass="12680">MAERTPAARRGHLEVRPRVVDRVAALAAREVAGVVRTPAGRLGRGALPAVHSRVDGDRVRLEVDLAVRWGRSLADVAAGVQERVADRVAALTSLHVELVDVTVEEVLVPAPETSRRVT</sequence>
<organism evidence="2 3">
    <name type="scientific">Aquipuribacter nitratireducens</name>
    <dbReference type="NCBI Taxonomy" id="650104"/>
    <lineage>
        <taxon>Bacteria</taxon>
        <taxon>Bacillati</taxon>
        <taxon>Actinomycetota</taxon>
        <taxon>Actinomycetes</taxon>
        <taxon>Micrococcales</taxon>
        <taxon>Intrasporangiaceae</taxon>
        <taxon>Aquipuribacter</taxon>
    </lineage>
</organism>
<dbReference type="RefSeq" id="WP_340270381.1">
    <property type="nucleotide sequence ID" value="NZ_JBBEOG010000006.1"/>
</dbReference>
<dbReference type="Proteomes" id="UP001596122">
    <property type="component" value="Unassembled WGS sequence"/>
</dbReference>
<name>A0ABW0GUV4_9MICO</name>
<evidence type="ECO:0000313" key="2">
    <source>
        <dbReference type="EMBL" id="MFC5382681.1"/>
    </source>
</evidence>
<comment type="caution">
    <text evidence="2">The sequence shown here is derived from an EMBL/GenBank/DDBJ whole genome shotgun (WGS) entry which is preliminary data.</text>
</comment>
<dbReference type="Pfam" id="PF03780">
    <property type="entry name" value="Asp23"/>
    <property type="match status" value="1"/>
</dbReference>
<gene>
    <name evidence="2" type="ORF">ACFPJ6_18095</name>
</gene>